<keyword evidence="1" id="KW-0732">Signal</keyword>
<reference evidence="2" key="1">
    <citation type="submission" date="2023-01" db="EMBL/GenBank/DDBJ databases">
        <title>Genome assembly of the deep-sea coral Lophelia pertusa.</title>
        <authorList>
            <person name="Herrera S."/>
            <person name="Cordes E."/>
        </authorList>
    </citation>
    <scope>NUCLEOTIDE SEQUENCE</scope>
    <source>
        <strain evidence="2">USNM1676648</strain>
        <tissue evidence="2">Polyp</tissue>
    </source>
</reference>
<sequence>MAQFVYFATLSLLVFCGTGKSLETTTSPQQQTTGAAKDLCEKSTFAHGFPGIPGSNGMPGMPGIRGRKVHREEMELKARLARWDRKECWVQREREVKKGLMGRAGHQG</sequence>
<evidence type="ECO:0000313" key="3">
    <source>
        <dbReference type="Proteomes" id="UP001163046"/>
    </source>
</evidence>
<evidence type="ECO:0000313" key="2">
    <source>
        <dbReference type="EMBL" id="KAJ7318889.1"/>
    </source>
</evidence>
<organism evidence="2 3">
    <name type="scientific">Desmophyllum pertusum</name>
    <dbReference type="NCBI Taxonomy" id="174260"/>
    <lineage>
        <taxon>Eukaryota</taxon>
        <taxon>Metazoa</taxon>
        <taxon>Cnidaria</taxon>
        <taxon>Anthozoa</taxon>
        <taxon>Hexacorallia</taxon>
        <taxon>Scleractinia</taxon>
        <taxon>Caryophylliina</taxon>
        <taxon>Caryophylliidae</taxon>
        <taxon>Desmophyllum</taxon>
    </lineage>
</organism>
<dbReference type="OrthoDB" id="5990555at2759"/>
<feature type="chain" id="PRO_5040731897" description="Secreted protein" evidence="1">
    <location>
        <begin position="20"/>
        <end position="108"/>
    </location>
</feature>
<gene>
    <name evidence="2" type="ORF">OS493_037221</name>
</gene>
<dbReference type="AlphaFoldDB" id="A0A9W9Y769"/>
<name>A0A9W9Y769_9CNID</name>
<feature type="signal peptide" evidence="1">
    <location>
        <begin position="1"/>
        <end position="19"/>
    </location>
</feature>
<keyword evidence="3" id="KW-1185">Reference proteome</keyword>
<evidence type="ECO:0008006" key="4">
    <source>
        <dbReference type="Google" id="ProtNLM"/>
    </source>
</evidence>
<comment type="caution">
    <text evidence="2">The sequence shown here is derived from an EMBL/GenBank/DDBJ whole genome shotgun (WGS) entry which is preliminary data.</text>
</comment>
<protein>
    <recommendedName>
        <fullName evidence="4">Secreted protein</fullName>
    </recommendedName>
</protein>
<proteinExistence type="predicted"/>
<accession>A0A9W9Y769</accession>
<evidence type="ECO:0000256" key="1">
    <source>
        <dbReference type="SAM" id="SignalP"/>
    </source>
</evidence>
<dbReference type="EMBL" id="MU827845">
    <property type="protein sequence ID" value="KAJ7318889.1"/>
    <property type="molecule type" value="Genomic_DNA"/>
</dbReference>
<dbReference type="Proteomes" id="UP001163046">
    <property type="component" value="Unassembled WGS sequence"/>
</dbReference>